<evidence type="ECO:0000313" key="7">
    <source>
        <dbReference type="Proteomes" id="UP001069145"/>
    </source>
</evidence>
<dbReference type="SMART" id="SM00420">
    <property type="entry name" value="HTH_DEOR"/>
    <property type="match status" value="1"/>
</dbReference>
<reference evidence="4" key="2">
    <citation type="submission" date="2022-09" db="EMBL/GenBank/DDBJ databases">
        <title>Aerococcus urinae taxonomy study.</title>
        <authorList>
            <person name="Christensen J."/>
            <person name="Senneby E."/>
        </authorList>
    </citation>
    <scope>NUCLEOTIDE SEQUENCE</scope>
    <source>
        <strain evidence="4">NLD-066-U95</strain>
    </source>
</reference>
<dbReference type="GeneID" id="35767344"/>
<evidence type="ECO:0000259" key="3">
    <source>
        <dbReference type="PROSITE" id="PS51000"/>
    </source>
</evidence>
<dbReference type="GO" id="GO:0003677">
    <property type="term" value="F:DNA binding"/>
    <property type="evidence" value="ECO:0007669"/>
    <property type="project" value="UniProtKB-KW"/>
</dbReference>
<keyword evidence="2" id="KW-0804">Transcription</keyword>
<keyword evidence="7" id="KW-1185">Reference proteome</keyword>
<name>A0A0X8FFR1_9LACT</name>
<evidence type="ECO:0000256" key="1">
    <source>
        <dbReference type="ARBA" id="ARBA00023015"/>
    </source>
</evidence>
<reference evidence="5 6" key="1">
    <citation type="submission" date="2020-12" db="EMBL/GenBank/DDBJ databases">
        <title>FDA dAtabase for Regulatory Grade micrObial Sequences (FDA-ARGOS): Supporting development and validation of Infectious Disease Dx tests.</title>
        <authorList>
            <person name="Sproer C."/>
            <person name="Gronow S."/>
            <person name="Severitt S."/>
            <person name="Schroder I."/>
            <person name="Tallon L."/>
            <person name="Sadzewicz L."/>
            <person name="Zhao X."/>
            <person name="Boylan J."/>
            <person name="Ott S."/>
            <person name="Bowen H."/>
            <person name="Vavikolanu K."/>
            <person name="Mehta A."/>
            <person name="Aluvathingal J."/>
            <person name="Nadendla S."/>
            <person name="Lowell S."/>
            <person name="Myers T."/>
            <person name="Yan Y."/>
            <person name="Sichtig H."/>
        </authorList>
    </citation>
    <scope>NUCLEOTIDE SEQUENCE [LARGE SCALE GENOMIC DNA]</scope>
    <source>
        <strain evidence="5 6">FDAARGOS_911</strain>
    </source>
</reference>
<dbReference type="PANTHER" id="PTHR30363">
    <property type="entry name" value="HTH-TYPE TRANSCRIPTIONAL REGULATOR SRLR-RELATED"/>
    <property type="match status" value="1"/>
</dbReference>
<dbReference type="AlphaFoldDB" id="A0A0X8FFR1"/>
<dbReference type="EMBL" id="JAOTML010000002">
    <property type="protein sequence ID" value="MCY3052985.1"/>
    <property type="molecule type" value="Genomic_DNA"/>
</dbReference>
<dbReference type="SUPFAM" id="SSF100950">
    <property type="entry name" value="NagB/RpiA/CoA transferase-like"/>
    <property type="match status" value="1"/>
</dbReference>
<dbReference type="InterPro" id="IPR036388">
    <property type="entry name" value="WH-like_DNA-bd_sf"/>
</dbReference>
<keyword evidence="4" id="KW-0238">DNA-binding</keyword>
<dbReference type="SUPFAM" id="SSF46785">
    <property type="entry name" value="Winged helix' DNA-binding domain"/>
    <property type="match status" value="1"/>
</dbReference>
<keyword evidence="1" id="KW-0805">Transcription regulation</keyword>
<dbReference type="InterPro" id="IPR050313">
    <property type="entry name" value="Carb_Metab_HTH_regulators"/>
</dbReference>
<dbReference type="Pfam" id="PF00455">
    <property type="entry name" value="DeoRC"/>
    <property type="match status" value="1"/>
</dbReference>
<dbReference type="Proteomes" id="UP001069145">
    <property type="component" value="Unassembled WGS sequence"/>
</dbReference>
<protein>
    <submittedName>
        <fullName evidence="4">DeoR/GlpR family DNA-binding transcription regulator</fullName>
    </submittedName>
    <submittedName>
        <fullName evidence="5">DeoR/GlpR transcriptional regulator</fullName>
    </submittedName>
</protein>
<dbReference type="InterPro" id="IPR001034">
    <property type="entry name" value="DeoR_HTH"/>
</dbReference>
<dbReference type="EMBL" id="CP065662">
    <property type="protein sequence ID" value="QPS01808.1"/>
    <property type="molecule type" value="Genomic_DNA"/>
</dbReference>
<dbReference type="Proteomes" id="UP000594771">
    <property type="component" value="Chromosome"/>
</dbReference>
<evidence type="ECO:0000256" key="2">
    <source>
        <dbReference type="ARBA" id="ARBA00023163"/>
    </source>
</evidence>
<organism evidence="5 6">
    <name type="scientific">Aerococcus urinae</name>
    <dbReference type="NCBI Taxonomy" id="1376"/>
    <lineage>
        <taxon>Bacteria</taxon>
        <taxon>Bacillati</taxon>
        <taxon>Bacillota</taxon>
        <taxon>Bacilli</taxon>
        <taxon>Lactobacillales</taxon>
        <taxon>Aerococcaceae</taxon>
        <taxon>Aerococcus</taxon>
    </lineage>
</organism>
<evidence type="ECO:0000313" key="5">
    <source>
        <dbReference type="EMBL" id="QPS01808.1"/>
    </source>
</evidence>
<dbReference type="Gene3D" id="1.10.10.10">
    <property type="entry name" value="Winged helix-like DNA-binding domain superfamily/Winged helix DNA-binding domain"/>
    <property type="match status" value="1"/>
</dbReference>
<dbReference type="SMART" id="SM01134">
    <property type="entry name" value="DeoRC"/>
    <property type="match status" value="1"/>
</dbReference>
<dbReference type="PRINTS" id="PR00037">
    <property type="entry name" value="HTHLACR"/>
</dbReference>
<dbReference type="InterPro" id="IPR014036">
    <property type="entry name" value="DeoR-like_C"/>
</dbReference>
<sequence>MDKLERLDKITEYINQLERVSTHDIAKKYDITEQTVRSDLNILENQGKIIRVHGGAKSLAVPDSFADRMTSNREEKKEIGKYAAKLINNNDILFLDGGTSHLYLVDYLPFDKYITVITASLPIALKCSRLKNVHLFLLGGDFDQRTQQFYGPRTIADIEKMNINKAFIGVSSFQLARGFFEDNTLTLAVKQKVIEQAGQVIILADSKKEEKMGIQKAFNEKDVDILITGKKDRKNSSNLTDLPFKMIEI</sequence>
<dbReference type="KEGG" id="aun:AWM73_08340"/>
<dbReference type="Pfam" id="PF08220">
    <property type="entry name" value="HTH_DeoR"/>
    <property type="match status" value="1"/>
</dbReference>
<dbReference type="GO" id="GO:0003700">
    <property type="term" value="F:DNA-binding transcription factor activity"/>
    <property type="evidence" value="ECO:0007669"/>
    <property type="project" value="InterPro"/>
</dbReference>
<dbReference type="InterPro" id="IPR036390">
    <property type="entry name" value="WH_DNA-bd_sf"/>
</dbReference>
<dbReference type="RefSeq" id="WP_060778917.1">
    <property type="nucleotide sequence ID" value="NZ_CAJHLF010000004.1"/>
</dbReference>
<dbReference type="OrthoDB" id="9798651at2"/>
<dbReference type="InterPro" id="IPR037171">
    <property type="entry name" value="NagB/RpiA_transferase-like"/>
</dbReference>
<dbReference type="Gene3D" id="3.40.50.1360">
    <property type="match status" value="1"/>
</dbReference>
<dbReference type="PANTHER" id="PTHR30363:SF51">
    <property type="entry name" value="HTH-TYPE TRANSCRIPTIONAL REPRESSOR GLCR"/>
    <property type="match status" value="1"/>
</dbReference>
<feature type="domain" description="HTH deoR-type" evidence="3">
    <location>
        <begin position="3"/>
        <end position="58"/>
    </location>
</feature>
<gene>
    <name evidence="5" type="ORF">I6G68_01670</name>
    <name evidence="4" type="ORF">ODY43_03190</name>
</gene>
<accession>A0A0X8FFR1</accession>
<proteinExistence type="predicted"/>
<evidence type="ECO:0000313" key="6">
    <source>
        <dbReference type="Proteomes" id="UP000594771"/>
    </source>
</evidence>
<evidence type="ECO:0000313" key="4">
    <source>
        <dbReference type="EMBL" id="MCY3052985.1"/>
    </source>
</evidence>
<dbReference type="PROSITE" id="PS51000">
    <property type="entry name" value="HTH_DEOR_2"/>
    <property type="match status" value="1"/>
</dbReference>